<evidence type="ECO:0000313" key="6">
    <source>
        <dbReference type="EMBL" id="RZS59117.1"/>
    </source>
</evidence>
<feature type="compositionally biased region" description="Gly residues" evidence="1">
    <location>
        <begin position="579"/>
        <end position="598"/>
    </location>
</feature>
<dbReference type="EMBL" id="SGWW01000001">
    <property type="protein sequence ID" value="RZS59117.1"/>
    <property type="molecule type" value="Genomic_DNA"/>
</dbReference>
<feature type="region of interest" description="Disordered" evidence="1">
    <location>
        <begin position="567"/>
        <end position="598"/>
    </location>
</feature>
<keyword evidence="3" id="KW-0732">Signal</keyword>
<evidence type="ECO:0000256" key="3">
    <source>
        <dbReference type="SAM" id="SignalP"/>
    </source>
</evidence>
<reference evidence="6 7" key="1">
    <citation type="journal article" date="2015" name="Stand. Genomic Sci.">
        <title>Genomic Encyclopedia of Bacterial and Archaeal Type Strains, Phase III: the genomes of soil and plant-associated and newly described type strains.</title>
        <authorList>
            <person name="Whitman W.B."/>
            <person name="Woyke T."/>
            <person name="Klenk H.P."/>
            <person name="Zhou Y."/>
            <person name="Lilburn T.G."/>
            <person name="Beck B.J."/>
            <person name="De Vos P."/>
            <person name="Vandamme P."/>
            <person name="Eisen J.A."/>
            <person name="Garrity G."/>
            <person name="Hugenholtz P."/>
            <person name="Kyrpides N.C."/>
        </authorList>
    </citation>
    <scope>NUCLEOTIDE SEQUENCE [LARGE SCALE GENOMIC DNA]</scope>
    <source>
        <strain evidence="6 7">CV2</strain>
    </source>
</reference>
<evidence type="ECO:0000256" key="1">
    <source>
        <dbReference type="SAM" id="MobiDB-lite"/>
    </source>
</evidence>
<evidence type="ECO:0000259" key="5">
    <source>
        <dbReference type="Pfam" id="PF20990"/>
    </source>
</evidence>
<keyword evidence="2" id="KW-0812">Transmembrane</keyword>
<dbReference type="InterPro" id="IPR048389">
    <property type="entry name" value="YciQ-like_C"/>
</dbReference>
<evidence type="ECO:0000259" key="4">
    <source>
        <dbReference type="Pfam" id="PF09972"/>
    </source>
</evidence>
<dbReference type="InterPro" id="IPR018702">
    <property type="entry name" value="DUF2207"/>
</dbReference>
<evidence type="ECO:0000313" key="7">
    <source>
        <dbReference type="Proteomes" id="UP000293519"/>
    </source>
</evidence>
<keyword evidence="2" id="KW-1133">Transmembrane helix</keyword>
<dbReference type="AlphaFoldDB" id="A0A4Q7LXA7"/>
<feature type="domain" description="Predicted membrane protein YciQ-like C-terminal" evidence="5">
    <location>
        <begin position="285"/>
        <end position="532"/>
    </location>
</feature>
<gene>
    <name evidence="6" type="ORF">EV141_0334</name>
</gene>
<accession>A0A4Q7LXA7</accession>
<keyword evidence="2" id="KW-0472">Membrane</keyword>
<name>A0A4Q7LXA7_9MICO</name>
<dbReference type="Pfam" id="PF09972">
    <property type="entry name" value="DUF2207"/>
    <property type="match status" value="1"/>
</dbReference>
<dbReference type="Proteomes" id="UP000293519">
    <property type="component" value="Unassembled WGS sequence"/>
</dbReference>
<feature type="chain" id="PRO_5039518901" evidence="3">
    <location>
        <begin position="22"/>
        <end position="598"/>
    </location>
</feature>
<feature type="transmembrane region" description="Helical" evidence="2">
    <location>
        <begin position="403"/>
        <end position="424"/>
    </location>
</feature>
<dbReference type="Pfam" id="PF20990">
    <property type="entry name" value="DUF2207_C"/>
    <property type="match status" value="1"/>
</dbReference>
<keyword evidence="7" id="KW-1185">Reference proteome</keyword>
<feature type="transmembrane region" description="Helical" evidence="2">
    <location>
        <begin position="436"/>
        <end position="455"/>
    </location>
</feature>
<organism evidence="6 7">
    <name type="scientific">Microcella putealis</name>
    <dbReference type="NCBI Taxonomy" id="337005"/>
    <lineage>
        <taxon>Bacteria</taxon>
        <taxon>Bacillati</taxon>
        <taxon>Actinomycetota</taxon>
        <taxon>Actinomycetes</taxon>
        <taxon>Micrococcales</taxon>
        <taxon>Microbacteriaceae</taxon>
        <taxon>Microcella</taxon>
    </lineage>
</organism>
<sequence length="598" mass="63691">MVALVAAVGAVLIGVAAPLGAAPGSAPAAHANVDNFTFDSFDVEYTLDRDAEGRATLTTVETLVARFPEFDQNRGIRRTLPASYQGRPTGLEVISVTDESGTPRPFEVESSDSVTSVVSAVPEGQFVRGVQTYVITYTQRDTVDAFTSTNAEESYWNLNGTDWAQPFGSVTGTVQLGEGLADALTGGAFCYQGVAGSTERCDIAIDGDVVTVSSTRALGPYENVTVAIGFTPGTFTLYDRSPTASIFFWMLMAAVLSALVVVARALWLRVTRFRDAPGRPVIVAEYVPPEGVDLVEAALLLHRRKRAIASEIIDLAVQGRIRIVEQDTGRGRSSWRLELVSILGASDYELRLMQFFFGVTLEPGSTHMLSAQSTTLNTTLARWLSEVSGDIERKRHWRRTVPARHAVLLSIGGFAAAGASFVFWVDLTEEGRDPGWAFIGVALCVVAAIVTTGVLSRRPLTVAGAEIHDHLEGLDEYIQLAEADRMRVLQSPEGALREPVDVTDRSQRLRLTERLLPWAVLFGHEKEWAEQLGTFYPEGDSPSWYRGTRPFSAAAFAAGVGSVSSTMSSSYSGTSSSGGSSGGGSSGGGGGGGGGGGV</sequence>
<evidence type="ECO:0000256" key="2">
    <source>
        <dbReference type="SAM" id="Phobius"/>
    </source>
</evidence>
<protein>
    <submittedName>
        <fullName evidence="6">Putative membrane protein DUF2207</fullName>
    </submittedName>
</protein>
<feature type="transmembrane region" description="Helical" evidence="2">
    <location>
        <begin position="246"/>
        <end position="267"/>
    </location>
</feature>
<feature type="domain" description="DUF2207" evidence="4">
    <location>
        <begin position="40"/>
        <end position="230"/>
    </location>
</feature>
<feature type="compositionally biased region" description="Low complexity" evidence="1">
    <location>
        <begin position="567"/>
        <end position="578"/>
    </location>
</feature>
<feature type="signal peptide" evidence="3">
    <location>
        <begin position="1"/>
        <end position="21"/>
    </location>
</feature>
<proteinExistence type="predicted"/>
<comment type="caution">
    <text evidence="6">The sequence shown here is derived from an EMBL/GenBank/DDBJ whole genome shotgun (WGS) entry which is preliminary data.</text>
</comment>